<dbReference type="InterPro" id="IPR036427">
    <property type="entry name" value="Bromodomain-like_sf"/>
</dbReference>
<proteinExistence type="predicted"/>
<evidence type="ECO:0000256" key="2">
    <source>
        <dbReference type="PROSITE-ProRule" id="PRU00035"/>
    </source>
</evidence>
<evidence type="ECO:0000256" key="1">
    <source>
        <dbReference type="ARBA" id="ARBA00023117"/>
    </source>
</evidence>
<feature type="compositionally biased region" description="Basic residues" evidence="3">
    <location>
        <begin position="187"/>
        <end position="197"/>
    </location>
</feature>
<dbReference type="Pfam" id="PF00439">
    <property type="entry name" value="Bromodomain"/>
    <property type="match status" value="1"/>
</dbReference>
<gene>
    <name evidence="5" type="ORF">SADUNF_Sadunf05G0192600</name>
</gene>
<comment type="caution">
    <text evidence="5">The sequence shown here is derived from an EMBL/GenBank/DDBJ whole genome shotgun (WGS) entry which is preliminary data.</text>
</comment>
<protein>
    <recommendedName>
        <fullName evidence="4">Bromo domain-containing protein</fullName>
    </recommendedName>
</protein>
<dbReference type="Proteomes" id="UP000657918">
    <property type="component" value="Unassembled WGS sequence"/>
</dbReference>
<dbReference type="EMBL" id="JADGMS010000005">
    <property type="protein sequence ID" value="KAF9683245.1"/>
    <property type="molecule type" value="Genomic_DNA"/>
</dbReference>
<dbReference type="Gene3D" id="1.20.920.10">
    <property type="entry name" value="Bromodomain-like"/>
    <property type="match status" value="1"/>
</dbReference>
<evidence type="ECO:0000313" key="6">
    <source>
        <dbReference type="Proteomes" id="UP000657918"/>
    </source>
</evidence>
<dbReference type="AlphaFoldDB" id="A0A835K982"/>
<dbReference type="OrthoDB" id="21449at2759"/>
<reference evidence="5 6" key="1">
    <citation type="submission" date="2020-10" db="EMBL/GenBank/DDBJ databases">
        <title>Plant Genome Project.</title>
        <authorList>
            <person name="Zhang R.-G."/>
        </authorList>
    </citation>
    <scope>NUCLEOTIDE SEQUENCE [LARGE SCALE GENOMIC DNA]</scope>
    <source>
        <strain evidence="5">FAFU-HL-1</strain>
        <tissue evidence="5">Leaf</tissue>
    </source>
</reference>
<accession>A0A835K982</accession>
<dbReference type="PROSITE" id="PS50014">
    <property type="entry name" value="BROMODOMAIN_2"/>
    <property type="match status" value="1"/>
</dbReference>
<evidence type="ECO:0000256" key="3">
    <source>
        <dbReference type="SAM" id="MobiDB-lite"/>
    </source>
</evidence>
<dbReference type="CDD" id="cd04369">
    <property type="entry name" value="Bromodomain"/>
    <property type="match status" value="1"/>
</dbReference>
<feature type="region of interest" description="Disordered" evidence="3">
    <location>
        <begin position="175"/>
        <end position="201"/>
    </location>
</feature>
<organism evidence="5 6">
    <name type="scientific">Salix dunnii</name>
    <dbReference type="NCBI Taxonomy" id="1413687"/>
    <lineage>
        <taxon>Eukaryota</taxon>
        <taxon>Viridiplantae</taxon>
        <taxon>Streptophyta</taxon>
        <taxon>Embryophyta</taxon>
        <taxon>Tracheophyta</taxon>
        <taxon>Spermatophyta</taxon>
        <taxon>Magnoliopsida</taxon>
        <taxon>eudicotyledons</taxon>
        <taxon>Gunneridae</taxon>
        <taxon>Pentapetalae</taxon>
        <taxon>rosids</taxon>
        <taxon>fabids</taxon>
        <taxon>Malpighiales</taxon>
        <taxon>Salicaceae</taxon>
        <taxon>Saliceae</taxon>
        <taxon>Salix</taxon>
    </lineage>
</organism>
<keyword evidence="1 2" id="KW-0103">Bromodomain</keyword>
<feature type="domain" description="Bromo" evidence="4">
    <location>
        <begin position="88"/>
        <end position="167"/>
    </location>
</feature>
<dbReference type="PANTHER" id="PTHR22881:SF11">
    <property type="entry name" value="BROMODOMAIN-CONTAINING PROTEIN DDB_G0270170-LIKE ISOFORM X1"/>
    <property type="match status" value="1"/>
</dbReference>
<dbReference type="InterPro" id="IPR001487">
    <property type="entry name" value="Bromodomain"/>
</dbReference>
<dbReference type="SMART" id="SM00297">
    <property type="entry name" value="BROMO"/>
    <property type="match status" value="1"/>
</dbReference>
<dbReference type="SUPFAM" id="SSF47370">
    <property type="entry name" value="Bromodomain"/>
    <property type="match status" value="1"/>
</dbReference>
<evidence type="ECO:0000259" key="4">
    <source>
        <dbReference type="PROSITE" id="PS50014"/>
    </source>
</evidence>
<name>A0A835K982_9ROSI</name>
<dbReference type="InterPro" id="IPR051831">
    <property type="entry name" value="Bromodomain_contain_prot"/>
</dbReference>
<dbReference type="PRINTS" id="PR00503">
    <property type="entry name" value="BROMODOMAIN"/>
</dbReference>
<evidence type="ECO:0000313" key="5">
    <source>
        <dbReference type="EMBL" id="KAF9683245.1"/>
    </source>
</evidence>
<dbReference type="PANTHER" id="PTHR22881">
    <property type="entry name" value="BROMODOMAIN CONTAINING PROTEIN"/>
    <property type="match status" value="1"/>
</dbReference>
<sequence>MLAPSNCDSNACEGNQEEGIRRRKFNTFDLGSDDLDVKGLKGTNTLHGIDSNSKFHEKGFLGGSSVEPGPTTPLPDKKLLVFIIDRLQKKDTYGVFSELVDPKEMHLLSLCGVLPDYFDIVENPMDFSTARKKLDKGAYTNLEQFEKDVLLICLNAMQYNSPDTIYYRQDFENLRQDSDDSEPQPKVARRGRPHGTGKLKNTLERSLVDRVGPETFSDATLATGGDSNSLSNGYNLRRSSSYKYQPADALIRVSHGSHINENHSTWLSEWENEFPASVVKSVIKYENKLFMLDENKRDTYKHSLDSHEPSILMTFEGELKQLMAQKQMIHPAMNGFMASQMFGAIPTNNNTFISMPGNNFNLSKAMLSEASSEILQYGISAPIGSISDSHTLGNMGFGGKSSWQGFLPYYQQGTVPFSPDLNVGFMAPGSLTSSVAIGSPQQLDLVLQL</sequence>
<keyword evidence="6" id="KW-1185">Reference proteome</keyword>